<dbReference type="InterPro" id="IPR002213">
    <property type="entry name" value="UDP_glucos_trans"/>
</dbReference>
<reference evidence="1 2" key="1">
    <citation type="submission" date="2024-09" db="EMBL/GenBank/DDBJ databases">
        <title>Floridaenema gen nov. (Aerosakkonemataceae, Aerosakkonematales ord. nov., Cyanobacteria) from benthic tropical and subtropical fresh waters, with the description of four new species.</title>
        <authorList>
            <person name="Moretto J.A."/>
            <person name="Berthold D.E."/>
            <person name="Lefler F.W."/>
            <person name="Huang I.-S."/>
            <person name="Laughinghouse H. IV."/>
        </authorList>
    </citation>
    <scope>NUCLEOTIDE SEQUENCE [LARGE SCALE GENOMIC DNA]</scope>
    <source>
        <strain evidence="1 2">BLCC-F154</strain>
    </source>
</reference>
<protein>
    <submittedName>
        <fullName evidence="1">Glycosyltransferase</fullName>
    </submittedName>
</protein>
<dbReference type="EMBL" id="JBHFNS010000014">
    <property type="protein sequence ID" value="MFB2933827.1"/>
    <property type="molecule type" value="Genomic_DNA"/>
</dbReference>
<sequence length="426" mass="46699">MTHFGIICPGSTGPLNTMLPLGQELQRRGHRITLFAITDVQPKVLAAGLEFSPIGEKEFPAGSTAQYFTQLGQLKGLAALRYTIHLLKQTAAVTLRDAPSLLKAAGVEALLVNQGSVEGGTVADFLNIPFVTVCSAVVLNRELGVPPFNTDWEYSPAWWARFRNQMGYLLLSRVAQPIRDVIADYRREWHLPLYAQPNDVYSQLAQISQAPAEFEFPRQELPPWFHFTGPYHSSASRQPVPFPYEKLTGKPLIYASMGTLQNRLIRVFQDIAFACEGLDAQLVISLGGSADPESLPELPGNPLVVKYAPQLEILKQAKFMITHAGMNTTMECLMNGVPMVAIPVTNDQPGVAARIAWTGAGEMVKLKNLSVPKLRNAIEKVLTEDSYKKNALRLQSAIRQSGGVSRAADIIEQVVTTGKPVLAKTL</sequence>
<organism evidence="1 2">
    <name type="scientific">Floridaenema fluviatile BLCC-F154</name>
    <dbReference type="NCBI Taxonomy" id="3153640"/>
    <lineage>
        <taxon>Bacteria</taxon>
        <taxon>Bacillati</taxon>
        <taxon>Cyanobacteriota</taxon>
        <taxon>Cyanophyceae</taxon>
        <taxon>Oscillatoriophycideae</taxon>
        <taxon>Aerosakkonematales</taxon>
        <taxon>Aerosakkonemataceae</taxon>
        <taxon>Floridanema</taxon>
        <taxon>Floridanema fluviatile</taxon>
    </lineage>
</organism>
<dbReference type="InterPro" id="IPR050426">
    <property type="entry name" value="Glycosyltransferase_28"/>
</dbReference>
<accession>A0ABV4Y507</accession>
<evidence type="ECO:0000313" key="1">
    <source>
        <dbReference type="EMBL" id="MFB2933827.1"/>
    </source>
</evidence>
<dbReference type="CDD" id="cd03784">
    <property type="entry name" value="GT1_Gtf-like"/>
    <property type="match status" value="1"/>
</dbReference>
<evidence type="ECO:0000313" key="2">
    <source>
        <dbReference type="Proteomes" id="UP001576776"/>
    </source>
</evidence>
<dbReference type="Pfam" id="PF00201">
    <property type="entry name" value="UDPGT"/>
    <property type="match status" value="1"/>
</dbReference>
<keyword evidence="2" id="KW-1185">Reference proteome</keyword>
<dbReference type="PANTHER" id="PTHR48050:SF13">
    <property type="entry name" value="STEROL 3-BETA-GLUCOSYLTRANSFERASE UGT80A2"/>
    <property type="match status" value="1"/>
</dbReference>
<proteinExistence type="predicted"/>
<dbReference type="Proteomes" id="UP001576776">
    <property type="component" value="Unassembled WGS sequence"/>
</dbReference>
<dbReference type="SUPFAM" id="SSF53756">
    <property type="entry name" value="UDP-Glycosyltransferase/glycogen phosphorylase"/>
    <property type="match status" value="1"/>
</dbReference>
<name>A0ABV4Y507_9CYAN</name>
<dbReference type="PANTHER" id="PTHR48050">
    <property type="entry name" value="STEROL 3-BETA-GLUCOSYLTRANSFERASE"/>
    <property type="match status" value="1"/>
</dbReference>
<dbReference type="RefSeq" id="WP_413255361.1">
    <property type="nucleotide sequence ID" value="NZ_JBHFNS010000014.1"/>
</dbReference>
<comment type="caution">
    <text evidence="1">The sequence shown here is derived from an EMBL/GenBank/DDBJ whole genome shotgun (WGS) entry which is preliminary data.</text>
</comment>
<gene>
    <name evidence="1" type="ORF">ACE1B6_00970</name>
</gene>
<dbReference type="Gene3D" id="3.40.50.2000">
    <property type="entry name" value="Glycogen Phosphorylase B"/>
    <property type="match status" value="2"/>
</dbReference>